<gene>
    <name evidence="2" type="ORF">CSAL01_03206</name>
</gene>
<dbReference type="STRING" id="1209931.A0A135U8Q8"/>
<organism evidence="2 3">
    <name type="scientific">Colletotrichum salicis</name>
    <dbReference type="NCBI Taxonomy" id="1209931"/>
    <lineage>
        <taxon>Eukaryota</taxon>
        <taxon>Fungi</taxon>
        <taxon>Dikarya</taxon>
        <taxon>Ascomycota</taxon>
        <taxon>Pezizomycotina</taxon>
        <taxon>Sordariomycetes</taxon>
        <taxon>Hypocreomycetidae</taxon>
        <taxon>Glomerellales</taxon>
        <taxon>Glomerellaceae</taxon>
        <taxon>Colletotrichum</taxon>
        <taxon>Colletotrichum acutatum species complex</taxon>
    </lineage>
</organism>
<evidence type="ECO:0000256" key="1">
    <source>
        <dbReference type="SAM" id="Phobius"/>
    </source>
</evidence>
<dbReference type="OrthoDB" id="5242705at2759"/>
<protein>
    <submittedName>
        <fullName evidence="2">Uncharacterized protein</fullName>
    </submittedName>
</protein>
<dbReference type="AlphaFoldDB" id="A0A135U8Q8"/>
<feature type="transmembrane region" description="Helical" evidence="1">
    <location>
        <begin position="51"/>
        <end position="73"/>
    </location>
</feature>
<reference evidence="2 3" key="1">
    <citation type="submission" date="2014-02" db="EMBL/GenBank/DDBJ databases">
        <title>The genome sequence of Colletotrichum salicis CBS 607.94.</title>
        <authorList>
            <person name="Baroncelli R."/>
            <person name="Thon M.R."/>
        </authorList>
    </citation>
    <scope>NUCLEOTIDE SEQUENCE [LARGE SCALE GENOMIC DNA]</scope>
    <source>
        <strain evidence="2 3">CBS 607.94</strain>
    </source>
</reference>
<keyword evidence="1" id="KW-1133">Transmembrane helix</keyword>
<dbReference type="Proteomes" id="UP000070121">
    <property type="component" value="Unassembled WGS sequence"/>
</dbReference>
<sequence length="147" mass="16227">MVRGLAMSMTAGIRNKPYDGLDDEHMDELHSGLRTTVGSTLVAHACVYVHWLWVAYPVALLLLQWAFCSLVLASRRSSSSNGGQQRMAWKSSSLALSFNGLENDVAKRHSGLYTLEKMNQVAKGTTVKIATIEGSKDEGMRFYETKA</sequence>
<comment type="caution">
    <text evidence="2">The sequence shown here is derived from an EMBL/GenBank/DDBJ whole genome shotgun (WGS) entry which is preliminary data.</text>
</comment>
<proteinExistence type="predicted"/>
<evidence type="ECO:0000313" key="2">
    <source>
        <dbReference type="EMBL" id="KXH56762.1"/>
    </source>
</evidence>
<keyword evidence="3" id="KW-1185">Reference proteome</keyword>
<name>A0A135U8Q8_9PEZI</name>
<dbReference type="EMBL" id="JFFI01001641">
    <property type="protein sequence ID" value="KXH56762.1"/>
    <property type="molecule type" value="Genomic_DNA"/>
</dbReference>
<dbReference type="PANTHER" id="PTHR35394:SF6">
    <property type="entry name" value="DUF3176 DOMAIN-CONTAINING PROTEIN"/>
    <property type="match status" value="1"/>
</dbReference>
<accession>A0A135U8Q8</accession>
<keyword evidence="1" id="KW-0812">Transmembrane</keyword>
<dbReference type="PANTHER" id="PTHR35394">
    <property type="entry name" value="DUF3176 DOMAIN-CONTAINING PROTEIN"/>
    <property type="match status" value="1"/>
</dbReference>
<evidence type="ECO:0000313" key="3">
    <source>
        <dbReference type="Proteomes" id="UP000070121"/>
    </source>
</evidence>
<keyword evidence="1" id="KW-0472">Membrane</keyword>